<dbReference type="SUPFAM" id="SSF50891">
    <property type="entry name" value="Cyclophilin-like"/>
    <property type="match status" value="1"/>
</dbReference>
<dbReference type="SUPFAM" id="SSF50978">
    <property type="entry name" value="WD40 repeat-like"/>
    <property type="match status" value="1"/>
</dbReference>
<feature type="domain" description="PPIase cyclophilin-type" evidence="5">
    <location>
        <begin position="363"/>
        <end position="494"/>
    </location>
</feature>
<dbReference type="GeneTree" id="ENSGT00940000158733"/>
<dbReference type="GO" id="GO:0003755">
    <property type="term" value="F:peptidyl-prolyl cis-trans isomerase activity"/>
    <property type="evidence" value="ECO:0007669"/>
    <property type="project" value="UniProtKB-KW"/>
</dbReference>
<dbReference type="GO" id="GO:0005681">
    <property type="term" value="C:spliceosomal complex"/>
    <property type="evidence" value="ECO:0007669"/>
    <property type="project" value="UniProtKB-KW"/>
</dbReference>
<dbReference type="InterPro" id="IPR029000">
    <property type="entry name" value="Cyclophilin-like_dom_sf"/>
</dbReference>
<protein>
    <recommendedName>
        <fullName evidence="1">peptidylprolyl isomerase</fullName>
        <ecNumber evidence="1">5.2.1.8</ecNumber>
    </recommendedName>
</protein>
<dbReference type="Pfam" id="PF00400">
    <property type="entry name" value="WD40"/>
    <property type="match status" value="1"/>
</dbReference>
<dbReference type="Pfam" id="PF00160">
    <property type="entry name" value="Pro_isomerase"/>
    <property type="match status" value="1"/>
</dbReference>
<organism evidence="6 7">
    <name type="scientific">Cebus imitator</name>
    <name type="common">Panamanian white-faced capuchin</name>
    <name type="synonym">Cebus capucinus imitator</name>
    <dbReference type="NCBI Taxonomy" id="2715852"/>
    <lineage>
        <taxon>Eukaryota</taxon>
        <taxon>Metazoa</taxon>
        <taxon>Chordata</taxon>
        <taxon>Craniata</taxon>
        <taxon>Vertebrata</taxon>
        <taxon>Euteleostomi</taxon>
        <taxon>Mammalia</taxon>
        <taxon>Eutheria</taxon>
        <taxon>Euarchontoglires</taxon>
        <taxon>Primates</taxon>
        <taxon>Haplorrhini</taxon>
        <taxon>Platyrrhini</taxon>
        <taxon>Cebidae</taxon>
        <taxon>Cebinae</taxon>
        <taxon>Cebus</taxon>
    </lineage>
</organism>
<dbReference type="AlphaFoldDB" id="A0A2K5P9B1"/>
<evidence type="ECO:0000313" key="7">
    <source>
        <dbReference type="Proteomes" id="UP000233040"/>
    </source>
</evidence>
<dbReference type="Gene3D" id="2.130.10.10">
    <property type="entry name" value="YVTN repeat-like/Quinoprotein amine dehydrogenase"/>
    <property type="match status" value="1"/>
</dbReference>
<dbReference type="PANTHER" id="PTHR45625">
    <property type="entry name" value="PEPTIDYL-PROLYL CIS-TRANS ISOMERASE-RELATED"/>
    <property type="match status" value="1"/>
</dbReference>
<dbReference type="SMART" id="SM00320">
    <property type="entry name" value="WD40"/>
    <property type="match status" value="3"/>
</dbReference>
<proteinExistence type="predicted"/>
<evidence type="ECO:0000256" key="2">
    <source>
        <dbReference type="ARBA" id="ARBA00022728"/>
    </source>
</evidence>
<keyword evidence="3" id="KW-0697">Rotamase</keyword>
<dbReference type="PANTHER" id="PTHR45625:SF4">
    <property type="entry name" value="PEPTIDYLPROLYL ISOMERASE DOMAIN AND WD REPEAT-CONTAINING PROTEIN 1"/>
    <property type="match status" value="1"/>
</dbReference>
<keyword evidence="2" id="KW-0507">mRNA processing</keyword>
<dbReference type="InterPro" id="IPR001680">
    <property type="entry name" value="WD40_rpt"/>
</dbReference>
<evidence type="ECO:0000256" key="3">
    <source>
        <dbReference type="ARBA" id="ARBA00023110"/>
    </source>
</evidence>
<reference evidence="6" key="1">
    <citation type="submission" date="2025-08" db="UniProtKB">
        <authorList>
            <consortium name="Ensembl"/>
        </authorList>
    </citation>
    <scope>IDENTIFICATION</scope>
</reference>
<evidence type="ECO:0000256" key="4">
    <source>
        <dbReference type="ARBA" id="ARBA00023235"/>
    </source>
</evidence>
<accession>A0A2K5P9B1</accession>
<dbReference type="InterPro" id="IPR015943">
    <property type="entry name" value="WD40/YVTN_repeat-like_dom_sf"/>
</dbReference>
<dbReference type="InterPro" id="IPR036322">
    <property type="entry name" value="WD40_repeat_dom_sf"/>
</dbReference>
<dbReference type="InterPro" id="IPR044666">
    <property type="entry name" value="Cyclophilin_A-like"/>
</dbReference>
<sequence>AGLGLYLWRQHRPRRRVLAFERRSYMHRDVITHVVCTETDFIITAGHDGRGKFWEKIEEGIEFVKHFRIIESVAVSSEGALFCSAGDEKAMKEFEAVNFDMIHMLKLGYFPGQCEWIHCPGNAISSVAPSEKSTGKIFIYDVYKAVVASDKSGMIEYWTGPPLKYKFPKTVNWEYKTDSDSFEFAKCKAYPTSICFSPDGKKIATVGSDRKVRIFRFLYGKLMRVFDESLNMFTELQQMRQQLPDVEFGQRMAVEHELEKADAVRSISIVFDETGHFVLYGSMLGIKAINNRKPSTVSKKHRAATPTEMNASENLFFRIFKFYMSTKGEPEDRKSADSDGDVFNEKPSKEVMAATQAEGPKRVSDSAIIHTGMGGIHIKLFPAKTVENFCVHSRNGYYNGHAFHHIIKGFMIQTGDPTGIEDRPYTLSMANTGSNTNESQFFLTVAPTPWLANKHTVFGRVTKGMEVVQRISNGKVNPKTNKPYEDVSIINITVK</sequence>
<dbReference type="PROSITE" id="PS50072">
    <property type="entry name" value="CSA_PPIASE_2"/>
    <property type="match status" value="1"/>
</dbReference>
<dbReference type="InterPro" id="IPR002130">
    <property type="entry name" value="Cyclophilin-type_PPIase_dom"/>
</dbReference>
<dbReference type="EC" id="5.2.1.8" evidence="1"/>
<reference evidence="6" key="2">
    <citation type="submission" date="2025-09" db="UniProtKB">
        <authorList>
            <consortium name="Ensembl"/>
        </authorList>
    </citation>
    <scope>IDENTIFICATION</scope>
</reference>
<keyword evidence="2" id="KW-0508">mRNA splicing</keyword>
<evidence type="ECO:0000256" key="1">
    <source>
        <dbReference type="ARBA" id="ARBA00013194"/>
    </source>
</evidence>
<dbReference type="STRING" id="9516.ENSCCAP00000000227"/>
<dbReference type="Gene3D" id="2.40.100.10">
    <property type="entry name" value="Cyclophilin-like"/>
    <property type="match status" value="2"/>
</dbReference>
<dbReference type="Proteomes" id="UP000233040">
    <property type="component" value="Unassembled WGS sequence"/>
</dbReference>
<dbReference type="Ensembl" id="ENSCCAT00000001268.1">
    <property type="protein sequence ID" value="ENSCCAP00000000227.1"/>
    <property type="gene ID" value="ENSCCAG00000001171.1"/>
</dbReference>
<keyword evidence="4" id="KW-0413">Isomerase</keyword>
<keyword evidence="2" id="KW-0747">Spliceosome</keyword>
<keyword evidence="7" id="KW-1185">Reference proteome</keyword>
<evidence type="ECO:0000259" key="5">
    <source>
        <dbReference type="PROSITE" id="PS50072"/>
    </source>
</evidence>
<evidence type="ECO:0000313" key="6">
    <source>
        <dbReference type="Ensembl" id="ENSCCAP00000000227.1"/>
    </source>
</evidence>
<name>A0A2K5P9B1_CEBIM</name>